<dbReference type="Pfam" id="PF08451">
    <property type="entry name" value="A_deaminase_N"/>
    <property type="match status" value="1"/>
</dbReference>
<dbReference type="STRING" id="6689.A0A3R7MMM0"/>
<evidence type="ECO:0000259" key="2">
    <source>
        <dbReference type="Pfam" id="PF08451"/>
    </source>
</evidence>
<dbReference type="Gene3D" id="3.20.20.140">
    <property type="entry name" value="Metal-dependent hydrolases"/>
    <property type="match status" value="1"/>
</dbReference>
<name>A0A3R7MMM0_PENVA</name>
<gene>
    <name evidence="3" type="ORF">C7M84_016425</name>
</gene>
<protein>
    <submittedName>
        <fullName evidence="3">Putative adenosine deaminase CECR1-like</fullName>
    </submittedName>
</protein>
<sequence>MGKSCGLRPRPLCLVVMALAWASSPAYAIDNATFWEQRNTMMEQEESDILGHSLKLTEAEMKANAQLMTSKAEEIGGAFENNLNFLPAKNFMTVINDIEASSVFQCGATPAQFLHGIRELGGRGANLLVESLHVLHGRRETEDERDELIEAHFIFRSGGCARASGARFVTHISVATPESTISSTSIADIDCLGSVDVHQAPVNVG</sequence>
<reference evidence="3 4" key="1">
    <citation type="submission" date="2018-04" db="EMBL/GenBank/DDBJ databases">
        <authorList>
            <person name="Zhang X."/>
            <person name="Yuan J."/>
            <person name="Li F."/>
            <person name="Xiang J."/>
        </authorList>
    </citation>
    <scope>NUCLEOTIDE SEQUENCE [LARGE SCALE GENOMIC DNA]</scope>
    <source>
        <tissue evidence="3">Muscle</tissue>
    </source>
</reference>
<proteinExistence type="predicted"/>
<feature type="chain" id="PRO_5018672563" evidence="1">
    <location>
        <begin position="29"/>
        <end position="205"/>
    </location>
</feature>
<dbReference type="OrthoDB" id="7202371at2759"/>
<keyword evidence="4" id="KW-1185">Reference proteome</keyword>
<evidence type="ECO:0000256" key="1">
    <source>
        <dbReference type="SAM" id="SignalP"/>
    </source>
</evidence>
<organism evidence="3 4">
    <name type="scientific">Penaeus vannamei</name>
    <name type="common">Whiteleg shrimp</name>
    <name type="synonym">Litopenaeus vannamei</name>
    <dbReference type="NCBI Taxonomy" id="6689"/>
    <lineage>
        <taxon>Eukaryota</taxon>
        <taxon>Metazoa</taxon>
        <taxon>Ecdysozoa</taxon>
        <taxon>Arthropoda</taxon>
        <taxon>Crustacea</taxon>
        <taxon>Multicrustacea</taxon>
        <taxon>Malacostraca</taxon>
        <taxon>Eumalacostraca</taxon>
        <taxon>Eucarida</taxon>
        <taxon>Decapoda</taxon>
        <taxon>Dendrobranchiata</taxon>
        <taxon>Penaeoidea</taxon>
        <taxon>Penaeidae</taxon>
        <taxon>Penaeus</taxon>
    </lineage>
</organism>
<comment type="caution">
    <text evidence="3">The sequence shown here is derived from an EMBL/GenBank/DDBJ whole genome shotgun (WGS) entry which is preliminary data.</text>
</comment>
<accession>A0A3R7MMM0</accession>
<keyword evidence="1" id="KW-0732">Signal</keyword>
<dbReference type="InterPro" id="IPR013659">
    <property type="entry name" value="A_deaminase_N"/>
</dbReference>
<evidence type="ECO:0000313" key="3">
    <source>
        <dbReference type="EMBL" id="ROT65595.1"/>
    </source>
</evidence>
<dbReference type="GO" id="GO:0005615">
    <property type="term" value="C:extracellular space"/>
    <property type="evidence" value="ECO:0007669"/>
    <property type="project" value="InterPro"/>
</dbReference>
<feature type="signal peptide" evidence="1">
    <location>
        <begin position="1"/>
        <end position="28"/>
    </location>
</feature>
<evidence type="ECO:0000313" key="4">
    <source>
        <dbReference type="Proteomes" id="UP000283509"/>
    </source>
</evidence>
<feature type="domain" description="Adenosine/AMP deaminase N-terminal" evidence="2">
    <location>
        <begin position="23"/>
        <end position="105"/>
    </location>
</feature>
<reference evidence="3 4" key="2">
    <citation type="submission" date="2019-01" db="EMBL/GenBank/DDBJ databases">
        <title>The decoding of complex shrimp genome reveals the adaptation for benthos swimmer, frequently molting mechanism and breeding impact on genome.</title>
        <authorList>
            <person name="Sun Y."/>
            <person name="Gao Y."/>
            <person name="Yu Y."/>
        </authorList>
    </citation>
    <scope>NUCLEOTIDE SEQUENCE [LARGE SCALE GENOMIC DNA]</scope>
    <source>
        <tissue evidence="3">Muscle</tissue>
    </source>
</reference>
<dbReference type="EMBL" id="QCYY01003067">
    <property type="protein sequence ID" value="ROT65595.1"/>
    <property type="molecule type" value="Genomic_DNA"/>
</dbReference>
<dbReference type="Proteomes" id="UP000283509">
    <property type="component" value="Unassembled WGS sequence"/>
</dbReference>
<dbReference type="AlphaFoldDB" id="A0A3R7MMM0"/>